<organism evidence="2">
    <name type="scientific">Rhizophora mucronata</name>
    <name type="common">Asiatic mangrove</name>
    <dbReference type="NCBI Taxonomy" id="61149"/>
    <lineage>
        <taxon>Eukaryota</taxon>
        <taxon>Viridiplantae</taxon>
        <taxon>Streptophyta</taxon>
        <taxon>Embryophyta</taxon>
        <taxon>Tracheophyta</taxon>
        <taxon>Spermatophyta</taxon>
        <taxon>Magnoliopsida</taxon>
        <taxon>eudicotyledons</taxon>
        <taxon>Gunneridae</taxon>
        <taxon>Pentapetalae</taxon>
        <taxon>rosids</taxon>
        <taxon>fabids</taxon>
        <taxon>Malpighiales</taxon>
        <taxon>Rhizophoraceae</taxon>
        <taxon>Rhizophora</taxon>
    </lineage>
</organism>
<feature type="transmembrane region" description="Helical" evidence="1">
    <location>
        <begin position="6"/>
        <end position="25"/>
    </location>
</feature>
<name>A0A2P2JPA1_RHIMU</name>
<proteinExistence type="predicted"/>
<reference evidence="2" key="1">
    <citation type="submission" date="2018-02" db="EMBL/GenBank/DDBJ databases">
        <title>Rhizophora mucronata_Transcriptome.</title>
        <authorList>
            <person name="Meera S.P."/>
            <person name="Sreeshan A."/>
            <person name="Augustine A."/>
        </authorList>
    </citation>
    <scope>NUCLEOTIDE SEQUENCE</scope>
    <source>
        <tissue evidence="2">Leaf</tissue>
    </source>
</reference>
<dbReference type="AlphaFoldDB" id="A0A2P2JPA1"/>
<accession>A0A2P2JPA1</accession>
<evidence type="ECO:0000256" key="1">
    <source>
        <dbReference type="SAM" id="Phobius"/>
    </source>
</evidence>
<dbReference type="EMBL" id="GGEC01014810">
    <property type="protein sequence ID" value="MBW95293.1"/>
    <property type="molecule type" value="Transcribed_RNA"/>
</dbReference>
<evidence type="ECO:0000313" key="2">
    <source>
        <dbReference type="EMBL" id="MBW95293.1"/>
    </source>
</evidence>
<keyword evidence="1" id="KW-1133">Transmembrane helix</keyword>
<protein>
    <submittedName>
        <fullName evidence="2">Uncharacterized protein</fullName>
    </submittedName>
</protein>
<keyword evidence="1" id="KW-0812">Transmembrane</keyword>
<sequence>MGSSPGIVSTDEVLMIMAFCIRIFLVHRQAPFY</sequence>
<keyword evidence="1" id="KW-0472">Membrane</keyword>